<feature type="transmembrane region" description="Helical" evidence="5">
    <location>
        <begin position="20"/>
        <end position="39"/>
    </location>
</feature>
<dbReference type="STRING" id="1196081.A0A364L563"/>
<feature type="compositionally biased region" description="Polar residues" evidence="4">
    <location>
        <begin position="333"/>
        <end position="342"/>
    </location>
</feature>
<keyword evidence="8" id="KW-1185">Reference proteome</keyword>
<keyword evidence="5" id="KW-0472">Membrane</keyword>
<keyword evidence="5" id="KW-0812">Transmembrane</keyword>
<dbReference type="EMBL" id="MIKG01000013">
    <property type="protein sequence ID" value="RAO70932.1"/>
    <property type="molecule type" value="Genomic_DNA"/>
</dbReference>
<gene>
    <name evidence="7" type="ORF">BHQ10_006944</name>
</gene>
<proteinExistence type="inferred from homology"/>
<dbReference type="Pfam" id="PF13561">
    <property type="entry name" value="adh_short_C2"/>
    <property type="match status" value="1"/>
</dbReference>
<dbReference type="PROSITE" id="PS00061">
    <property type="entry name" value="ADH_SHORT"/>
    <property type="match status" value="1"/>
</dbReference>
<dbReference type="GO" id="GO:0050664">
    <property type="term" value="F:oxidoreductase activity, acting on NAD(P)H, oxygen as acceptor"/>
    <property type="evidence" value="ECO:0007669"/>
    <property type="project" value="TreeGrafter"/>
</dbReference>
<dbReference type="PRINTS" id="PR00081">
    <property type="entry name" value="GDHRDH"/>
</dbReference>
<dbReference type="GO" id="GO:0016616">
    <property type="term" value="F:oxidoreductase activity, acting on the CH-OH group of donors, NAD or NADP as acceptor"/>
    <property type="evidence" value="ECO:0007669"/>
    <property type="project" value="UniProtKB-ARBA"/>
</dbReference>
<keyword evidence="2" id="KW-0521">NADP</keyword>
<evidence type="ECO:0000313" key="8">
    <source>
        <dbReference type="Proteomes" id="UP000249363"/>
    </source>
</evidence>
<dbReference type="Gene3D" id="3.40.50.720">
    <property type="entry name" value="NAD(P)-binding Rossmann-like Domain"/>
    <property type="match status" value="1"/>
</dbReference>
<feature type="region of interest" description="Disordered" evidence="4">
    <location>
        <begin position="313"/>
        <end position="342"/>
    </location>
</feature>
<comment type="similarity">
    <text evidence="1">Belongs to the short-chain dehydrogenases/reductases (SDR) family.</text>
</comment>
<dbReference type="PANTHER" id="PTHR43008">
    <property type="entry name" value="BENZIL REDUCTASE"/>
    <property type="match status" value="1"/>
</dbReference>
<evidence type="ECO:0000256" key="5">
    <source>
        <dbReference type="SAM" id="Phobius"/>
    </source>
</evidence>
<evidence type="ECO:0000313" key="7">
    <source>
        <dbReference type="EMBL" id="RAO70932.1"/>
    </source>
</evidence>
<feature type="compositionally biased region" description="Basic and acidic residues" evidence="4">
    <location>
        <begin position="320"/>
        <end position="332"/>
    </location>
</feature>
<feature type="transmembrane region" description="Helical" evidence="5">
    <location>
        <begin position="59"/>
        <end position="80"/>
    </location>
</feature>
<evidence type="ECO:0000256" key="1">
    <source>
        <dbReference type="ARBA" id="ARBA00006484"/>
    </source>
</evidence>
<dbReference type="SUPFAM" id="SSF51735">
    <property type="entry name" value="NAD(P)-binding Rossmann-fold domains"/>
    <property type="match status" value="1"/>
</dbReference>
<keyword evidence="3" id="KW-0560">Oxidoreductase</keyword>
<feature type="transmembrane region" description="Helical" evidence="5">
    <location>
        <begin position="100"/>
        <end position="130"/>
    </location>
</feature>
<dbReference type="AlphaFoldDB" id="A0A364L563"/>
<dbReference type="OrthoDB" id="1669814at2759"/>
<evidence type="ECO:0000259" key="6">
    <source>
        <dbReference type="Pfam" id="PF20684"/>
    </source>
</evidence>
<keyword evidence="5" id="KW-1133">Transmembrane helix</keyword>
<dbReference type="InterPro" id="IPR002347">
    <property type="entry name" value="SDR_fam"/>
</dbReference>
<reference evidence="7 8" key="1">
    <citation type="journal article" date="2017" name="Biotechnol. Biofuels">
        <title>Differential beta-glucosidase expression as a function of carbon source availability in Talaromyces amestolkiae: a genomic and proteomic approach.</title>
        <authorList>
            <person name="de Eugenio L.I."/>
            <person name="Mendez-Liter J.A."/>
            <person name="Nieto-Dominguez M."/>
            <person name="Alonso L."/>
            <person name="Gil-Munoz J."/>
            <person name="Barriuso J."/>
            <person name="Prieto A."/>
            <person name="Martinez M.J."/>
        </authorList>
    </citation>
    <scope>NUCLEOTIDE SEQUENCE [LARGE SCALE GENOMIC DNA]</scope>
    <source>
        <strain evidence="7 8">CIB</strain>
    </source>
</reference>
<dbReference type="RefSeq" id="XP_040735448.1">
    <property type="nucleotide sequence ID" value="XM_040879585.1"/>
</dbReference>
<organism evidence="7 8">
    <name type="scientific">Talaromyces amestolkiae</name>
    <dbReference type="NCBI Taxonomy" id="1196081"/>
    <lineage>
        <taxon>Eukaryota</taxon>
        <taxon>Fungi</taxon>
        <taxon>Dikarya</taxon>
        <taxon>Ascomycota</taxon>
        <taxon>Pezizomycotina</taxon>
        <taxon>Eurotiomycetes</taxon>
        <taxon>Eurotiomycetidae</taxon>
        <taxon>Eurotiales</taxon>
        <taxon>Trichocomaceae</taxon>
        <taxon>Talaromyces</taxon>
        <taxon>Talaromyces sect. Talaromyces</taxon>
    </lineage>
</organism>
<comment type="caution">
    <text evidence="7">The sequence shown here is derived from an EMBL/GenBank/DDBJ whole genome shotgun (WGS) entry which is preliminary data.</text>
</comment>
<evidence type="ECO:0000256" key="2">
    <source>
        <dbReference type="ARBA" id="ARBA00022857"/>
    </source>
</evidence>
<dbReference type="GeneID" id="63796160"/>
<dbReference type="InterPro" id="IPR049326">
    <property type="entry name" value="Rhodopsin_dom_fungi"/>
</dbReference>
<dbReference type="PANTHER" id="PTHR43008:SF10">
    <property type="entry name" value="CHAIN DEHYDROGENASE_OXIDOREDUCTASE, PUTATIVE (AFU_ORTHOLOGUE AFUA_2G15740)-RELATED"/>
    <property type="match status" value="1"/>
</dbReference>
<dbReference type="InterPro" id="IPR036291">
    <property type="entry name" value="NAD(P)-bd_dom_sf"/>
</dbReference>
<dbReference type="Pfam" id="PF20684">
    <property type="entry name" value="Fung_rhodopsin"/>
    <property type="match status" value="1"/>
</dbReference>
<feature type="transmembrane region" description="Helical" evidence="5">
    <location>
        <begin position="227"/>
        <end position="251"/>
    </location>
</feature>
<accession>A0A364L563</accession>
<dbReference type="FunFam" id="3.40.50.720:FF:000245">
    <property type="entry name" value="Short chain dehydrogenase, putative"/>
    <property type="match status" value="1"/>
</dbReference>
<protein>
    <recommendedName>
        <fullName evidence="6">Rhodopsin domain-containing protein</fullName>
    </recommendedName>
</protein>
<evidence type="ECO:0000256" key="4">
    <source>
        <dbReference type="SAM" id="MobiDB-lite"/>
    </source>
</evidence>
<dbReference type="InterPro" id="IPR020904">
    <property type="entry name" value="Sc_DH/Rdtase_CS"/>
</dbReference>
<feature type="transmembrane region" description="Helical" evidence="5">
    <location>
        <begin position="142"/>
        <end position="175"/>
    </location>
</feature>
<dbReference type="Proteomes" id="UP000249363">
    <property type="component" value="Unassembled WGS sequence"/>
</dbReference>
<name>A0A364L563_TALAM</name>
<feature type="domain" description="Rhodopsin" evidence="6">
    <location>
        <begin position="37"/>
        <end position="296"/>
    </location>
</feature>
<evidence type="ECO:0000256" key="3">
    <source>
        <dbReference type="ARBA" id="ARBA00023002"/>
    </source>
</evidence>
<sequence>MSEPKTKDLGVAYPTPGEVYSAAIVLPFLGIISLAIRWCQRCRQRNGVGIDDWLMVPSLLFTIGMGITLCIGVHGKAIGYPTPNEPNLTPEEQMNSINPTIRLMGLVQFIVILLLVLAAGSLKLSIICLYRRLFVVVLYRSVFDWITIAALVIVAAWMISFVIVAILSCGVHVAVQWGTLADKNRYCGMDLGIDTALVISDAATNLLIWVMPMPMVWRMRLSWGRKLAVVGILMIGSISVVASIIKIVVSFEISSGGLAANVDEDLTVSTILYWCMIETGLANIASNLPLFRGLLKDTSWSGLISIVRSPISLSSPQGSSDKDSRVEEHELESPQSDRATKMTSALSSSLKRASIKCAPRALWSQHKSMFLPYQVVSSYGTATTTPPPTTDHIQTKLPPAIGTQNAQRFREFNLEGRVIAVTGGARGLGLSMAEALMEAGANGFSSFSFAVWYAIDDEFNAAKERSHSSYGGSINYARIDVRDNEHVDSILAEIAAENKRLDGIICNAGINHIHAAIGHSQKALEEVMAINYNGVFNSATAAAKQMFQYKCNGSILLVASMSGLIANKGMNSPVYNSSKAAVIQLGKCLAMEWGRHGIRVNSLCPGHIITPMAEMVFKENPSARAIWEAENMLGRLAMPEEFRGAALFALSDASSFMTGSNLIVDGGHTAW</sequence>